<evidence type="ECO:0000313" key="3">
    <source>
        <dbReference type="EMBL" id="RLN47811.1"/>
    </source>
</evidence>
<accession>A0A421FND4</accession>
<keyword evidence="2" id="KW-0812">Transmembrane</keyword>
<dbReference type="Proteomes" id="UP000284657">
    <property type="component" value="Unassembled WGS sequence"/>
</dbReference>
<gene>
    <name evidence="3" type="ORF">BBJ29_007615</name>
</gene>
<sequence length="234" mass="25605">MASGQSVFKGALGWDDWIWWVVIGAIALIILLLLVCCCVCMQRAKRKGHEEALAAVQARQRLTQEREHAEQQQQRYQQANFANNPNPNPNGYQPPGYAYSKPVAVPLAPPPNRKNLGPQVTANGYASSDSNSSPYHNQQFAKPYPALPGQPAGQNPGQGRQSPGPQQAYKAPSKWYKPDPQSAQNRSPLSHGYENNVPRLSNQGSSSIGGKIVTPGKPSREDNVSFNSRDSVEF</sequence>
<keyword evidence="2" id="KW-1133">Transmembrane helix</keyword>
<evidence type="ECO:0000313" key="4">
    <source>
        <dbReference type="Proteomes" id="UP000284657"/>
    </source>
</evidence>
<comment type="caution">
    <text evidence="3">The sequence shown here is derived from an EMBL/GenBank/DDBJ whole genome shotgun (WGS) entry which is preliminary data.</text>
</comment>
<feature type="compositionally biased region" description="Low complexity" evidence="1">
    <location>
        <begin position="147"/>
        <end position="167"/>
    </location>
</feature>
<evidence type="ECO:0000256" key="2">
    <source>
        <dbReference type="SAM" id="Phobius"/>
    </source>
</evidence>
<protein>
    <submittedName>
        <fullName evidence="3">Uncharacterized protein</fullName>
    </submittedName>
</protein>
<dbReference type="AlphaFoldDB" id="A0A421FND4"/>
<feature type="transmembrane region" description="Helical" evidence="2">
    <location>
        <begin position="17"/>
        <end position="41"/>
    </location>
</feature>
<dbReference type="EMBL" id="MBAD02002404">
    <property type="protein sequence ID" value="RLN47811.1"/>
    <property type="molecule type" value="Genomic_DNA"/>
</dbReference>
<feature type="compositionally biased region" description="Polar residues" evidence="1">
    <location>
        <begin position="118"/>
        <end position="140"/>
    </location>
</feature>
<feature type="compositionally biased region" description="Low complexity" evidence="1">
    <location>
        <begin position="71"/>
        <end position="99"/>
    </location>
</feature>
<reference evidence="3 4" key="1">
    <citation type="submission" date="2018-07" db="EMBL/GenBank/DDBJ databases">
        <title>Genome sequencing of oomycete isolates from Chile give support for New Zealand origin for Phytophthora kernoviae and make available the first Nothophytophthora sp. genome.</title>
        <authorList>
            <person name="Studholme D.J."/>
            <person name="Sanfuentes E."/>
            <person name="Panda P."/>
            <person name="Hill R."/>
            <person name="Sambles C."/>
            <person name="Grant M."/>
            <person name="Williams N.M."/>
            <person name="Mcdougal R.L."/>
        </authorList>
    </citation>
    <scope>NUCLEOTIDE SEQUENCE [LARGE SCALE GENOMIC DNA]</scope>
    <source>
        <strain evidence="3">Chile7</strain>
    </source>
</reference>
<name>A0A421FND4_9STRA</name>
<proteinExistence type="predicted"/>
<feature type="region of interest" description="Disordered" evidence="1">
    <location>
        <begin position="64"/>
        <end position="234"/>
    </location>
</feature>
<evidence type="ECO:0000256" key="1">
    <source>
        <dbReference type="SAM" id="MobiDB-lite"/>
    </source>
</evidence>
<feature type="compositionally biased region" description="Polar residues" evidence="1">
    <location>
        <begin position="224"/>
        <end position="234"/>
    </location>
</feature>
<organism evidence="3 4">
    <name type="scientific">Phytophthora kernoviae</name>
    <dbReference type="NCBI Taxonomy" id="325452"/>
    <lineage>
        <taxon>Eukaryota</taxon>
        <taxon>Sar</taxon>
        <taxon>Stramenopiles</taxon>
        <taxon>Oomycota</taxon>
        <taxon>Peronosporomycetes</taxon>
        <taxon>Peronosporales</taxon>
        <taxon>Peronosporaceae</taxon>
        <taxon>Phytophthora</taxon>
    </lineage>
</organism>
<keyword evidence="2" id="KW-0472">Membrane</keyword>
<feature type="compositionally biased region" description="Polar residues" evidence="1">
    <location>
        <begin position="198"/>
        <end position="208"/>
    </location>
</feature>